<evidence type="ECO:0000313" key="6">
    <source>
        <dbReference type="EMBL" id="SPC24473.1"/>
    </source>
</evidence>
<dbReference type="RefSeq" id="WP_063239292.1">
    <property type="nucleotide sequence ID" value="NZ_CP069809.1"/>
</dbReference>
<protein>
    <submittedName>
        <fullName evidence="4">SDR family NAD(P)-dependent oxidoreductase</fullName>
    </submittedName>
    <submittedName>
        <fullName evidence="5">Short-chain dehydrogenase/reductase SDR:Glucose/ribitol dehydrogenase</fullName>
    </submittedName>
</protein>
<dbReference type="GO" id="GO:0016491">
    <property type="term" value="F:oxidoreductase activity"/>
    <property type="evidence" value="ECO:0007669"/>
    <property type="project" value="UniProtKB-KW"/>
</dbReference>
<feature type="domain" description="Ketoreductase" evidence="3">
    <location>
        <begin position="25"/>
        <end position="212"/>
    </location>
</feature>
<organism evidence="5 7">
    <name type="scientific">Cupriavidus oxalaticus</name>
    <dbReference type="NCBI Taxonomy" id="96344"/>
    <lineage>
        <taxon>Bacteria</taxon>
        <taxon>Pseudomonadati</taxon>
        <taxon>Pseudomonadota</taxon>
        <taxon>Betaproteobacteria</taxon>
        <taxon>Burkholderiales</taxon>
        <taxon>Burkholderiaceae</taxon>
        <taxon>Cupriavidus</taxon>
    </lineage>
</organism>
<keyword evidence="2" id="KW-0560">Oxidoreductase</keyword>
<dbReference type="Pfam" id="PF00106">
    <property type="entry name" value="adh_short"/>
    <property type="match status" value="1"/>
</dbReference>
<dbReference type="EMBL" id="OGUS01000143">
    <property type="protein sequence ID" value="SPC24473.1"/>
    <property type="molecule type" value="Genomic_DNA"/>
</dbReference>
<evidence type="ECO:0000313" key="7">
    <source>
        <dbReference type="Proteomes" id="UP000256862"/>
    </source>
</evidence>
<evidence type="ECO:0000313" key="4">
    <source>
        <dbReference type="EMBL" id="QRQ90294.1"/>
    </source>
</evidence>
<dbReference type="GeneID" id="303489113"/>
<evidence type="ECO:0000313" key="5">
    <source>
        <dbReference type="EMBL" id="SPC07694.1"/>
    </source>
</evidence>
<dbReference type="EMBL" id="OGUS01000084">
    <property type="protein sequence ID" value="SPC07694.1"/>
    <property type="molecule type" value="Genomic_DNA"/>
</dbReference>
<comment type="similarity">
    <text evidence="1">Belongs to the short-chain dehydrogenases/reductases (SDR) family.</text>
</comment>
<dbReference type="AlphaFoldDB" id="A0A375FUJ9"/>
<dbReference type="Gene3D" id="3.40.50.720">
    <property type="entry name" value="NAD(P)-binding Rossmann-like Domain"/>
    <property type="match status" value="1"/>
</dbReference>
<dbReference type="CDD" id="cd05233">
    <property type="entry name" value="SDR_c"/>
    <property type="match status" value="1"/>
</dbReference>
<dbReference type="InterPro" id="IPR036291">
    <property type="entry name" value="NAD(P)-bd_dom_sf"/>
</dbReference>
<dbReference type="Proteomes" id="UP000256862">
    <property type="component" value="Plasmid CO2235_mp"/>
</dbReference>
<dbReference type="PANTHER" id="PTHR44196">
    <property type="entry name" value="DEHYDROGENASE/REDUCTASE SDR FAMILY MEMBER 7B"/>
    <property type="match status" value="1"/>
</dbReference>
<dbReference type="Proteomes" id="UP000623307">
    <property type="component" value="Chromosome 1"/>
</dbReference>
<proteinExistence type="inferred from homology"/>
<dbReference type="SUPFAM" id="SSF51735">
    <property type="entry name" value="NAD(P)-binding Rossmann-fold domains"/>
    <property type="match status" value="1"/>
</dbReference>
<dbReference type="EMBL" id="CP069811">
    <property type="protein sequence ID" value="QRQ90294.1"/>
    <property type="molecule type" value="Genomic_DNA"/>
</dbReference>
<dbReference type="InterPro" id="IPR002347">
    <property type="entry name" value="SDR_fam"/>
</dbReference>
<sequence length="286" mass="29842">MIHPDIDSNDSPPGTRPRLQDFQGKTAIITGAASGIGLALADALAARGADLALADIDAHGLDAARERLAPTGRRICTRVLDVSSDADVRDAAAQFEAQVGRIHLVFNNAGIDMSGELASLSGQDWTRAFGINVFGVIHGIRHFLPLLRRHGEPAHFVATASGAGFWVNGGFPMGAYSATKYSVVALCEALEQELDGTGIGVSVLCPGPVKTPIAARSSHASESFKASVAAGTAPELVASQALEAIRAGEFYIFTPTRMRPRLEARFARILGALERAPAIATGAPPA</sequence>
<evidence type="ECO:0000313" key="8">
    <source>
        <dbReference type="Proteomes" id="UP000623307"/>
    </source>
</evidence>
<dbReference type="GO" id="GO:0016020">
    <property type="term" value="C:membrane"/>
    <property type="evidence" value="ECO:0007669"/>
    <property type="project" value="TreeGrafter"/>
</dbReference>
<evidence type="ECO:0000256" key="1">
    <source>
        <dbReference type="ARBA" id="ARBA00006484"/>
    </source>
</evidence>
<dbReference type="SMART" id="SM00822">
    <property type="entry name" value="PKS_KR"/>
    <property type="match status" value="1"/>
</dbReference>
<reference evidence="7" key="2">
    <citation type="submission" date="2018-01" db="EMBL/GenBank/DDBJ databases">
        <authorList>
            <person name="Gaut B.S."/>
            <person name="Morton B.R."/>
            <person name="Clegg M.T."/>
            <person name="Duvall M.R."/>
        </authorList>
    </citation>
    <scope>NUCLEOTIDE SEQUENCE [LARGE SCALE GENOMIC DNA]</scope>
</reference>
<name>A0A375FUJ9_9BURK</name>
<dbReference type="PRINTS" id="PR00081">
    <property type="entry name" value="GDHRDH"/>
</dbReference>
<evidence type="ECO:0000259" key="3">
    <source>
        <dbReference type="SMART" id="SM00822"/>
    </source>
</evidence>
<evidence type="ECO:0000256" key="2">
    <source>
        <dbReference type="ARBA" id="ARBA00023002"/>
    </source>
</evidence>
<gene>
    <name evidence="6" type="ORF">CO2235_MP80353</name>
    <name evidence="5" type="ORF">CO2235_U770136</name>
    <name evidence="4" type="ORF">JTE92_06250</name>
</gene>
<dbReference type="OrthoDB" id="4690547at2"/>
<dbReference type="InterPro" id="IPR057326">
    <property type="entry name" value="KR_dom"/>
</dbReference>
<dbReference type="PANTHER" id="PTHR44196:SF1">
    <property type="entry name" value="DEHYDROGENASE_REDUCTASE SDR FAMILY MEMBER 7B"/>
    <property type="match status" value="1"/>
</dbReference>
<reference evidence="4 8" key="3">
    <citation type="submission" date="2021-02" db="EMBL/GenBank/DDBJ databases">
        <title>Complete Genome Sequence of Cupriavidus oxalaticus Strain Ox1, a Soil Oxalate-Degrading Species.</title>
        <authorList>
            <person name="Palmieri F."/>
            <person name="Udriet P."/>
            <person name="Deuasquier M."/>
            <person name="Beaudoing E."/>
            <person name="Johnson S.L."/>
            <person name="Davenport K.W."/>
            <person name="Chain P.S."/>
            <person name="Bindschedler S."/>
            <person name="Junier P."/>
        </authorList>
    </citation>
    <scope>NUCLEOTIDE SEQUENCE [LARGE SCALE GENOMIC DNA]</scope>
    <source>
        <strain evidence="4 8">Ox1</strain>
    </source>
</reference>
<keyword evidence="8" id="KW-1185">Reference proteome</keyword>
<accession>A0A375FUJ9</accession>
<reference evidence="5" key="1">
    <citation type="submission" date="2018-01" db="EMBL/GenBank/DDBJ databases">
        <authorList>
            <person name="Clerissi C."/>
        </authorList>
    </citation>
    <scope>NUCLEOTIDE SEQUENCE</scope>
    <source>
        <strain evidence="5">Cupriavidus oxalaticus LMG 2235</strain>
    </source>
</reference>